<proteinExistence type="predicted"/>
<keyword evidence="3" id="KW-1185">Reference proteome</keyword>
<dbReference type="AlphaFoldDB" id="A0A8J5Y8H1"/>
<evidence type="ECO:0000256" key="1">
    <source>
        <dbReference type="SAM" id="MobiDB-lite"/>
    </source>
</evidence>
<accession>A0A8J5Y8H1</accession>
<feature type="compositionally biased region" description="Basic and acidic residues" evidence="1">
    <location>
        <begin position="61"/>
        <end position="80"/>
    </location>
</feature>
<dbReference type="OrthoDB" id="1577729at2759"/>
<feature type="region of interest" description="Disordered" evidence="1">
    <location>
        <begin position="61"/>
        <end position="96"/>
    </location>
</feature>
<comment type="caution">
    <text evidence="2">The sequence shown here is derived from an EMBL/GenBank/DDBJ whole genome shotgun (WGS) entry which is preliminary data.</text>
</comment>
<dbReference type="Proteomes" id="UP000701853">
    <property type="component" value="Chromosome 11"/>
</dbReference>
<protein>
    <submittedName>
        <fullName evidence="2">Uncharacterized protein</fullName>
    </submittedName>
</protein>
<sequence>MVYISRNVSNTDRGLNIGSFLKNLSKFAVDSAINVSLKGFTGGKKLYQTFLQEKLKDEPSNVKLMKKEEETQSTKMEDTANKAVGGTEPVKKKKKMVPEDLKEMELEDPERKTIFIRSRLYGHGMNFIDDDVVIAM</sequence>
<reference evidence="2 3" key="1">
    <citation type="journal article" date="2021" name="bioRxiv">
        <title>The Gossypium anomalum genome as a resource for cotton improvement and evolutionary analysis of hybrid incompatibility.</title>
        <authorList>
            <person name="Grover C.E."/>
            <person name="Yuan D."/>
            <person name="Arick M.A."/>
            <person name="Miller E.R."/>
            <person name="Hu G."/>
            <person name="Peterson D.G."/>
            <person name="Wendel J.F."/>
            <person name="Udall J.A."/>
        </authorList>
    </citation>
    <scope>NUCLEOTIDE SEQUENCE [LARGE SCALE GENOMIC DNA]</scope>
    <source>
        <strain evidence="2">JFW-Udall</strain>
        <tissue evidence="2">Leaf</tissue>
    </source>
</reference>
<gene>
    <name evidence="2" type="ORF">CXB51_029111</name>
</gene>
<organism evidence="2 3">
    <name type="scientific">Gossypium anomalum</name>
    <dbReference type="NCBI Taxonomy" id="47600"/>
    <lineage>
        <taxon>Eukaryota</taxon>
        <taxon>Viridiplantae</taxon>
        <taxon>Streptophyta</taxon>
        <taxon>Embryophyta</taxon>
        <taxon>Tracheophyta</taxon>
        <taxon>Spermatophyta</taxon>
        <taxon>Magnoliopsida</taxon>
        <taxon>eudicotyledons</taxon>
        <taxon>Gunneridae</taxon>
        <taxon>Pentapetalae</taxon>
        <taxon>rosids</taxon>
        <taxon>malvids</taxon>
        <taxon>Malvales</taxon>
        <taxon>Malvaceae</taxon>
        <taxon>Malvoideae</taxon>
        <taxon>Gossypium</taxon>
    </lineage>
</organism>
<evidence type="ECO:0000313" key="3">
    <source>
        <dbReference type="Proteomes" id="UP000701853"/>
    </source>
</evidence>
<evidence type="ECO:0000313" key="2">
    <source>
        <dbReference type="EMBL" id="KAG8479399.1"/>
    </source>
</evidence>
<name>A0A8J5Y8H1_9ROSI</name>
<dbReference type="EMBL" id="JAHUZN010000011">
    <property type="protein sequence ID" value="KAG8479399.1"/>
    <property type="molecule type" value="Genomic_DNA"/>
</dbReference>